<keyword evidence="4" id="KW-0547">Nucleotide-binding</keyword>
<sequence>MEAAAIPALLPKLAAMLTDEYELHSGVAAGVRYLQDELTTMQAALEAAPPAGGHGHGGDGEQQQHNLWARTVRELAYDADDTVDSYLVRVATKPPPAWRRQPWGAAAAVVNAARRCKARRRIAGEIERIKREVEEASGRRRRGVSCGSRESGKERSSRGRRKNRKEEGR</sequence>
<dbReference type="InterPro" id="IPR041118">
    <property type="entry name" value="Rx_N"/>
</dbReference>
<name>A0ABC9AKN4_9POAL</name>
<protein>
    <recommendedName>
        <fullName evidence="7">Disease resistance N-terminal domain-containing protein</fullName>
    </recommendedName>
</protein>
<keyword evidence="5" id="KW-0611">Plant defense</keyword>
<feature type="region of interest" description="Disordered" evidence="6">
    <location>
        <begin position="132"/>
        <end position="169"/>
    </location>
</feature>
<dbReference type="AlphaFoldDB" id="A0ABC9AKN4"/>
<proteinExistence type="inferred from homology"/>
<keyword evidence="3" id="KW-0677">Repeat</keyword>
<dbReference type="Proteomes" id="UP001497457">
    <property type="component" value="Chromosome 21rd"/>
</dbReference>
<organism evidence="8 9">
    <name type="scientific">Urochloa decumbens</name>
    <dbReference type="NCBI Taxonomy" id="240449"/>
    <lineage>
        <taxon>Eukaryota</taxon>
        <taxon>Viridiplantae</taxon>
        <taxon>Streptophyta</taxon>
        <taxon>Embryophyta</taxon>
        <taxon>Tracheophyta</taxon>
        <taxon>Spermatophyta</taxon>
        <taxon>Magnoliopsida</taxon>
        <taxon>Liliopsida</taxon>
        <taxon>Poales</taxon>
        <taxon>Poaceae</taxon>
        <taxon>PACMAD clade</taxon>
        <taxon>Panicoideae</taxon>
        <taxon>Panicodae</taxon>
        <taxon>Paniceae</taxon>
        <taxon>Melinidinae</taxon>
        <taxon>Urochloa</taxon>
    </lineage>
</organism>
<keyword evidence="2" id="KW-0433">Leucine-rich repeat</keyword>
<keyword evidence="9" id="KW-1185">Reference proteome</keyword>
<dbReference type="PANTHER" id="PTHR19338:SF16">
    <property type="entry name" value="AAA+ ATPASE DOMAIN-CONTAINING PROTEIN"/>
    <property type="match status" value="1"/>
</dbReference>
<dbReference type="PANTHER" id="PTHR19338">
    <property type="entry name" value="TRANSLOCASE OF INNER MITOCHONDRIAL MEMBRANE 13 HOMOLOG"/>
    <property type="match status" value="1"/>
</dbReference>
<evidence type="ECO:0000256" key="2">
    <source>
        <dbReference type="ARBA" id="ARBA00022614"/>
    </source>
</evidence>
<dbReference type="GO" id="GO:0006952">
    <property type="term" value="P:defense response"/>
    <property type="evidence" value="ECO:0007669"/>
    <property type="project" value="UniProtKB-KW"/>
</dbReference>
<evidence type="ECO:0000256" key="1">
    <source>
        <dbReference type="ARBA" id="ARBA00008894"/>
    </source>
</evidence>
<evidence type="ECO:0000256" key="5">
    <source>
        <dbReference type="ARBA" id="ARBA00022821"/>
    </source>
</evidence>
<evidence type="ECO:0000256" key="3">
    <source>
        <dbReference type="ARBA" id="ARBA00022737"/>
    </source>
</evidence>
<comment type="similarity">
    <text evidence="1">Belongs to the disease resistance NB-LRR family.</text>
</comment>
<evidence type="ECO:0000256" key="6">
    <source>
        <dbReference type="SAM" id="MobiDB-lite"/>
    </source>
</evidence>
<dbReference type="Pfam" id="PF18052">
    <property type="entry name" value="Rx_N"/>
    <property type="match status" value="1"/>
</dbReference>
<reference evidence="8" key="1">
    <citation type="submission" date="2024-10" db="EMBL/GenBank/DDBJ databases">
        <authorList>
            <person name="Ryan C."/>
        </authorList>
    </citation>
    <scope>NUCLEOTIDE SEQUENCE [LARGE SCALE GENOMIC DNA]</scope>
</reference>
<dbReference type="GO" id="GO:0000166">
    <property type="term" value="F:nucleotide binding"/>
    <property type="evidence" value="ECO:0007669"/>
    <property type="project" value="UniProtKB-KW"/>
</dbReference>
<dbReference type="Gene3D" id="1.20.5.4130">
    <property type="match status" value="1"/>
</dbReference>
<evidence type="ECO:0000256" key="4">
    <source>
        <dbReference type="ARBA" id="ARBA00022741"/>
    </source>
</evidence>
<accession>A0ABC9AKN4</accession>
<evidence type="ECO:0000313" key="9">
    <source>
        <dbReference type="Proteomes" id="UP001497457"/>
    </source>
</evidence>
<dbReference type="InterPro" id="IPR038005">
    <property type="entry name" value="RX-like_CC"/>
</dbReference>
<evidence type="ECO:0000259" key="7">
    <source>
        <dbReference type="Pfam" id="PF18052"/>
    </source>
</evidence>
<evidence type="ECO:0000313" key="8">
    <source>
        <dbReference type="EMBL" id="CAL4979893.1"/>
    </source>
</evidence>
<dbReference type="EMBL" id="OZ075131">
    <property type="protein sequence ID" value="CAL4979893.1"/>
    <property type="molecule type" value="Genomic_DNA"/>
</dbReference>
<dbReference type="CDD" id="cd14798">
    <property type="entry name" value="RX-CC_like"/>
    <property type="match status" value="1"/>
</dbReference>
<gene>
    <name evidence="8" type="ORF">URODEC1_LOCUS55424</name>
</gene>
<feature type="domain" description="Disease resistance N-terminal" evidence="7">
    <location>
        <begin position="6"/>
        <end position="94"/>
    </location>
</feature>